<dbReference type="GO" id="GO:0005739">
    <property type="term" value="C:mitochondrion"/>
    <property type="evidence" value="ECO:0007669"/>
    <property type="project" value="TreeGrafter"/>
</dbReference>
<evidence type="ECO:0000256" key="5">
    <source>
        <dbReference type="ARBA" id="ARBA00022722"/>
    </source>
</evidence>
<comment type="cofactor">
    <cofactor evidence="1">
        <name>[4Fe-4S] cluster</name>
        <dbReference type="ChEBI" id="CHEBI:49883"/>
    </cofactor>
</comment>
<keyword evidence="9" id="KW-1185">Reference proteome</keyword>
<keyword evidence="4" id="KW-0004">4Fe-4S</keyword>
<keyword evidence="4" id="KW-0408">Iron</keyword>
<keyword evidence="6" id="KW-0378">Hydrolase</keyword>
<proteinExistence type="inferred from homology"/>
<evidence type="ECO:0000256" key="1">
    <source>
        <dbReference type="ARBA" id="ARBA00001966"/>
    </source>
</evidence>
<dbReference type="Proteomes" id="UP000799439">
    <property type="component" value="Unassembled WGS sequence"/>
</dbReference>
<evidence type="ECO:0000256" key="6">
    <source>
        <dbReference type="ARBA" id="ARBA00022839"/>
    </source>
</evidence>
<evidence type="ECO:0000313" key="8">
    <source>
        <dbReference type="EMBL" id="KAF2151156.1"/>
    </source>
</evidence>
<evidence type="ECO:0000256" key="7">
    <source>
        <dbReference type="SAM" id="MobiDB-lite"/>
    </source>
</evidence>
<evidence type="ECO:0008006" key="10">
    <source>
        <dbReference type="Google" id="ProtNLM"/>
    </source>
</evidence>
<evidence type="ECO:0000313" key="9">
    <source>
        <dbReference type="Proteomes" id="UP000799439"/>
    </source>
</evidence>
<keyword evidence="5" id="KW-0540">Nuclease</keyword>
<comment type="subunit">
    <text evidence="3">Monomer.</text>
</comment>
<keyword evidence="4" id="KW-0411">Iron-sulfur</keyword>
<organism evidence="8 9">
    <name type="scientific">Myriangium duriaei CBS 260.36</name>
    <dbReference type="NCBI Taxonomy" id="1168546"/>
    <lineage>
        <taxon>Eukaryota</taxon>
        <taxon>Fungi</taxon>
        <taxon>Dikarya</taxon>
        <taxon>Ascomycota</taxon>
        <taxon>Pezizomycotina</taxon>
        <taxon>Dothideomycetes</taxon>
        <taxon>Dothideomycetidae</taxon>
        <taxon>Myriangiales</taxon>
        <taxon>Myriangiaceae</taxon>
        <taxon>Myriangium</taxon>
    </lineage>
</organism>
<keyword evidence="6" id="KW-0269">Exonuclease</keyword>
<dbReference type="GO" id="GO:0051539">
    <property type="term" value="F:4 iron, 4 sulfur cluster binding"/>
    <property type="evidence" value="ECO:0007669"/>
    <property type="project" value="UniProtKB-KW"/>
</dbReference>
<dbReference type="PANTHER" id="PTHR14464">
    <property type="entry name" value="EXONUCLEASE V"/>
    <property type="match status" value="1"/>
</dbReference>
<evidence type="ECO:0000256" key="2">
    <source>
        <dbReference type="ARBA" id="ARBA00009797"/>
    </source>
</evidence>
<evidence type="ECO:0000256" key="4">
    <source>
        <dbReference type="ARBA" id="ARBA00022485"/>
    </source>
</evidence>
<dbReference type="GO" id="GO:0005634">
    <property type="term" value="C:nucleus"/>
    <property type="evidence" value="ECO:0007669"/>
    <property type="project" value="TreeGrafter"/>
</dbReference>
<dbReference type="EMBL" id="ML996088">
    <property type="protein sequence ID" value="KAF2151156.1"/>
    <property type="molecule type" value="Genomic_DNA"/>
</dbReference>
<sequence>MECGPRCLIWTLRSGKIRWKSSTTRAIASLSPRLVAREPSRDEQSSRRASPIPAQALAEDDTRSPLERFRTQRKRPMSVTDIVSPAWCELQYFYNLSKYGRVQQTPAMRQGSSVHKVLEEEVHVAVPVEVLTREDGFGLRIWNVIQGLRTLRTTGLTREFEVWGVVEGQVVNGVIDELSYTCPDPALEAALQSRKKPGRPKKQKEAELPVNQTTLSNFFSDKGASTLKDTLSASQNDALAPISAKKVYITDIKTRSSRSVPKDEVALRPTYMQLMIYRRLLSQLASDSVTADQIFARYHVDGEAIFSDVFISQIGGLDQPLQPPTSSYGSDADSDYAPNTQDSLTELLAHNNLSKLWTLMIAEIGAAIPDIGAMLRAEFRAAASGDVMGSKVFLNDERRLDGYVRDEMAWWKGDRAARGVDIEEAFKCRICSFADGCEWRKEKVEEGLRKAKTKEAGKKSEV</sequence>
<gene>
    <name evidence="8" type="ORF">K461DRAFT_168287</name>
</gene>
<keyword evidence="4" id="KW-0479">Metal-binding</keyword>
<name>A0A9P4IWY1_9PEZI</name>
<dbReference type="AlphaFoldDB" id="A0A9P4IWY1"/>
<dbReference type="Pfam" id="PF09810">
    <property type="entry name" value="Exo5"/>
    <property type="match status" value="1"/>
</dbReference>
<evidence type="ECO:0000256" key="3">
    <source>
        <dbReference type="ARBA" id="ARBA00011245"/>
    </source>
</evidence>
<comment type="similarity">
    <text evidence="2">Belongs to the EXO5 family.</text>
</comment>
<reference evidence="8" key="1">
    <citation type="journal article" date="2020" name="Stud. Mycol.">
        <title>101 Dothideomycetes genomes: a test case for predicting lifestyles and emergence of pathogens.</title>
        <authorList>
            <person name="Haridas S."/>
            <person name="Albert R."/>
            <person name="Binder M."/>
            <person name="Bloem J."/>
            <person name="Labutti K."/>
            <person name="Salamov A."/>
            <person name="Andreopoulos B."/>
            <person name="Baker S."/>
            <person name="Barry K."/>
            <person name="Bills G."/>
            <person name="Bluhm B."/>
            <person name="Cannon C."/>
            <person name="Castanera R."/>
            <person name="Culley D."/>
            <person name="Daum C."/>
            <person name="Ezra D."/>
            <person name="Gonzalez J."/>
            <person name="Henrissat B."/>
            <person name="Kuo A."/>
            <person name="Liang C."/>
            <person name="Lipzen A."/>
            <person name="Lutzoni F."/>
            <person name="Magnuson J."/>
            <person name="Mondo S."/>
            <person name="Nolan M."/>
            <person name="Ohm R."/>
            <person name="Pangilinan J."/>
            <person name="Park H.-J."/>
            <person name="Ramirez L."/>
            <person name="Alfaro M."/>
            <person name="Sun H."/>
            <person name="Tritt A."/>
            <person name="Yoshinaga Y."/>
            <person name="Zwiers L.-H."/>
            <person name="Turgeon B."/>
            <person name="Goodwin S."/>
            <person name="Spatafora J."/>
            <person name="Crous P."/>
            <person name="Grigoriev I."/>
        </authorList>
    </citation>
    <scope>NUCLEOTIDE SEQUENCE</scope>
    <source>
        <strain evidence="8">CBS 260.36</strain>
    </source>
</reference>
<feature type="compositionally biased region" description="Basic and acidic residues" evidence="7">
    <location>
        <begin position="35"/>
        <end position="46"/>
    </location>
</feature>
<accession>A0A9P4IWY1</accession>
<protein>
    <recommendedName>
        <fullName evidence="10">Exonuclease V</fullName>
    </recommendedName>
</protein>
<comment type="caution">
    <text evidence="8">The sequence shown here is derived from an EMBL/GenBank/DDBJ whole genome shotgun (WGS) entry which is preliminary data.</text>
</comment>
<feature type="region of interest" description="Disordered" evidence="7">
    <location>
        <begin position="33"/>
        <end position="64"/>
    </location>
</feature>
<dbReference type="GO" id="GO:0045145">
    <property type="term" value="F:single-stranded DNA 5'-3' DNA exonuclease activity"/>
    <property type="evidence" value="ECO:0007669"/>
    <property type="project" value="InterPro"/>
</dbReference>
<dbReference type="OrthoDB" id="354769at2759"/>
<dbReference type="GO" id="GO:0036297">
    <property type="term" value="P:interstrand cross-link repair"/>
    <property type="evidence" value="ECO:0007669"/>
    <property type="project" value="TreeGrafter"/>
</dbReference>
<dbReference type="PANTHER" id="PTHR14464:SF4">
    <property type="entry name" value="EXONUCLEASE V"/>
    <property type="match status" value="1"/>
</dbReference>
<dbReference type="InterPro" id="IPR019190">
    <property type="entry name" value="EXOV"/>
</dbReference>